<feature type="transmembrane region" description="Helical" evidence="2">
    <location>
        <begin position="12"/>
        <end position="31"/>
    </location>
</feature>
<organism evidence="4 5">
    <name type="scientific">Vulcanimicrobium alpinum</name>
    <dbReference type="NCBI Taxonomy" id="3016050"/>
    <lineage>
        <taxon>Bacteria</taxon>
        <taxon>Bacillati</taxon>
        <taxon>Vulcanimicrobiota</taxon>
        <taxon>Vulcanimicrobiia</taxon>
        <taxon>Vulcanimicrobiales</taxon>
        <taxon>Vulcanimicrobiaceae</taxon>
        <taxon>Vulcanimicrobium</taxon>
    </lineage>
</organism>
<dbReference type="InterPro" id="IPR002656">
    <property type="entry name" value="Acyl_transf_3_dom"/>
</dbReference>
<dbReference type="EMBL" id="AP025523">
    <property type="protein sequence ID" value="BDE08016.1"/>
    <property type="molecule type" value="Genomic_DNA"/>
</dbReference>
<sequence>MRTRSGRFATIDGLRGIAILLVVWFHVWQITWQSAVIPVVNLSLQPLAETGFIGVALFFFISGFVLMLPYAQAHAERMPPPSLRQFVLRRFFKIVPSYVLCIAALIAIGYQTYPNALAALRDVAFHLLFVHDWFAATSGSIDGVMWSLGTEVQFYVLFPPIAYAFVRRPAMVALAMLAVAIGWRAWCVASDHYFLSQRMQQLPAYLDFFAAGMAGAWAYTAIALHRPTIARRTWAFTALSIAGLAGIVAVAGAYYDHRFDPEWPNRSEPYLRPALALAALAAALGSLFAIRAFQRVLANPALLFLAAISYNLYLWHQPIARELERLHVPPIATADPHDDRVWQIAFWFVAIPAAIAISAALTYAFEHPLMRWGKRFETRRSRAAQRRHAEQRHAELVEAPPQS</sequence>
<accession>A0AAN1Y002</accession>
<dbReference type="GO" id="GO:0016747">
    <property type="term" value="F:acyltransferase activity, transferring groups other than amino-acyl groups"/>
    <property type="evidence" value="ECO:0007669"/>
    <property type="project" value="InterPro"/>
</dbReference>
<feature type="transmembrane region" description="Helical" evidence="2">
    <location>
        <begin position="51"/>
        <end position="71"/>
    </location>
</feature>
<dbReference type="KEGG" id="vab:WPS_32920"/>
<dbReference type="Proteomes" id="UP001317532">
    <property type="component" value="Chromosome"/>
</dbReference>
<keyword evidence="5" id="KW-1185">Reference proteome</keyword>
<keyword evidence="2" id="KW-0472">Membrane</keyword>
<feature type="transmembrane region" description="Helical" evidence="2">
    <location>
        <begin position="270"/>
        <end position="290"/>
    </location>
</feature>
<keyword evidence="2" id="KW-1133">Transmembrane helix</keyword>
<name>A0AAN1Y002_UNVUL</name>
<feature type="transmembrane region" description="Helical" evidence="2">
    <location>
        <begin position="297"/>
        <end position="316"/>
    </location>
</feature>
<feature type="compositionally biased region" description="Basic and acidic residues" evidence="1">
    <location>
        <begin position="387"/>
        <end position="396"/>
    </location>
</feature>
<dbReference type="PANTHER" id="PTHR23028:SF53">
    <property type="entry name" value="ACYL_TRANSF_3 DOMAIN-CONTAINING PROTEIN"/>
    <property type="match status" value="1"/>
</dbReference>
<dbReference type="AlphaFoldDB" id="A0AAN1Y002"/>
<evidence type="ECO:0000256" key="1">
    <source>
        <dbReference type="SAM" id="MobiDB-lite"/>
    </source>
</evidence>
<proteinExistence type="predicted"/>
<feature type="transmembrane region" description="Helical" evidence="2">
    <location>
        <begin position="91"/>
        <end position="113"/>
    </location>
</feature>
<keyword evidence="2" id="KW-0812">Transmembrane</keyword>
<feature type="transmembrane region" description="Helical" evidence="2">
    <location>
        <begin position="344"/>
        <end position="365"/>
    </location>
</feature>
<feature type="transmembrane region" description="Helical" evidence="2">
    <location>
        <begin position="206"/>
        <end position="224"/>
    </location>
</feature>
<dbReference type="Pfam" id="PF01757">
    <property type="entry name" value="Acyl_transf_3"/>
    <property type="match status" value="1"/>
</dbReference>
<evidence type="ECO:0000313" key="5">
    <source>
        <dbReference type="Proteomes" id="UP001317532"/>
    </source>
</evidence>
<feature type="domain" description="Acyltransferase 3" evidence="3">
    <location>
        <begin position="10"/>
        <end position="362"/>
    </location>
</feature>
<dbReference type="InterPro" id="IPR050879">
    <property type="entry name" value="Acyltransferase_3"/>
</dbReference>
<evidence type="ECO:0000259" key="3">
    <source>
        <dbReference type="Pfam" id="PF01757"/>
    </source>
</evidence>
<dbReference type="GO" id="GO:0016020">
    <property type="term" value="C:membrane"/>
    <property type="evidence" value="ECO:0007669"/>
    <property type="project" value="TreeGrafter"/>
</dbReference>
<dbReference type="RefSeq" id="WP_317995570.1">
    <property type="nucleotide sequence ID" value="NZ_AP025523.1"/>
</dbReference>
<feature type="transmembrane region" description="Helical" evidence="2">
    <location>
        <begin position="170"/>
        <end position="186"/>
    </location>
</feature>
<dbReference type="GO" id="GO:0000271">
    <property type="term" value="P:polysaccharide biosynthetic process"/>
    <property type="evidence" value="ECO:0007669"/>
    <property type="project" value="TreeGrafter"/>
</dbReference>
<feature type="transmembrane region" description="Helical" evidence="2">
    <location>
        <begin position="236"/>
        <end position="255"/>
    </location>
</feature>
<feature type="transmembrane region" description="Helical" evidence="2">
    <location>
        <begin position="133"/>
        <end position="158"/>
    </location>
</feature>
<evidence type="ECO:0000256" key="2">
    <source>
        <dbReference type="SAM" id="Phobius"/>
    </source>
</evidence>
<protein>
    <recommendedName>
        <fullName evidence="3">Acyltransferase 3 domain-containing protein</fullName>
    </recommendedName>
</protein>
<feature type="region of interest" description="Disordered" evidence="1">
    <location>
        <begin position="383"/>
        <end position="403"/>
    </location>
</feature>
<gene>
    <name evidence="4" type="ORF">WPS_32920</name>
</gene>
<evidence type="ECO:0000313" key="4">
    <source>
        <dbReference type="EMBL" id="BDE08016.1"/>
    </source>
</evidence>
<dbReference type="PANTHER" id="PTHR23028">
    <property type="entry name" value="ACETYLTRANSFERASE"/>
    <property type="match status" value="1"/>
</dbReference>
<reference evidence="4 5" key="1">
    <citation type="journal article" date="2022" name="ISME Commun">
        <title>Vulcanimicrobium alpinus gen. nov. sp. nov., the first cultivated representative of the candidate phylum 'Eremiobacterota', is a metabolically versatile aerobic anoxygenic phototroph.</title>
        <authorList>
            <person name="Yabe S."/>
            <person name="Muto K."/>
            <person name="Abe K."/>
            <person name="Yokota A."/>
            <person name="Staudigel H."/>
            <person name="Tebo B.M."/>
        </authorList>
    </citation>
    <scope>NUCLEOTIDE SEQUENCE [LARGE SCALE GENOMIC DNA]</scope>
    <source>
        <strain evidence="4 5">WC8-2</strain>
    </source>
</reference>